<keyword evidence="3" id="KW-1185">Reference proteome</keyword>
<gene>
    <name evidence="2" type="ORF">KI387_032280</name>
</gene>
<name>A0AA38BVA8_TAXCH</name>
<feature type="transmembrane region" description="Helical" evidence="1">
    <location>
        <begin position="169"/>
        <end position="189"/>
    </location>
</feature>
<dbReference type="AlphaFoldDB" id="A0AA38BVA8"/>
<proteinExistence type="predicted"/>
<accession>A0AA38BVA8</accession>
<reference evidence="2 3" key="1">
    <citation type="journal article" date="2021" name="Nat. Plants">
        <title>The Taxus genome provides insights into paclitaxel biosynthesis.</title>
        <authorList>
            <person name="Xiong X."/>
            <person name="Gou J."/>
            <person name="Liao Q."/>
            <person name="Li Y."/>
            <person name="Zhou Q."/>
            <person name="Bi G."/>
            <person name="Li C."/>
            <person name="Du R."/>
            <person name="Wang X."/>
            <person name="Sun T."/>
            <person name="Guo L."/>
            <person name="Liang H."/>
            <person name="Lu P."/>
            <person name="Wu Y."/>
            <person name="Zhang Z."/>
            <person name="Ro D.K."/>
            <person name="Shang Y."/>
            <person name="Huang S."/>
            <person name="Yan J."/>
        </authorList>
    </citation>
    <scope>NUCLEOTIDE SEQUENCE [LARGE SCALE GENOMIC DNA]</scope>
    <source>
        <strain evidence="2">Ta-2019</strain>
    </source>
</reference>
<feature type="non-terminal residue" evidence="2">
    <location>
        <position position="1"/>
    </location>
</feature>
<keyword evidence="1" id="KW-1133">Transmembrane helix</keyword>
<feature type="non-terminal residue" evidence="2">
    <location>
        <position position="283"/>
    </location>
</feature>
<comment type="caution">
    <text evidence="2">The sequence shown here is derived from an EMBL/GenBank/DDBJ whole genome shotgun (WGS) entry which is preliminary data.</text>
</comment>
<evidence type="ECO:0000313" key="3">
    <source>
        <dbReference type="Proteomes" id="UP000824469"/>
    </source>
</evidence>
<dbReference type="Proteomes" id="UP000824469">
    <property type="component" value="Unassembled WGS sequence"/>
</dbReference>
<keyword evidence="1" id="KW-0812">Transmembrane</keyword>
<sequence>RHLIEVLKRNGYKNWKINVTVKRANRGPRNRDENPNEGHEMKAFLLKVPQIEIQNIKVDLDSKDINNLCNSSHDELLKFHSCCPNYGCSCTIAISRLKICIMVARNSYKTAANNPSLMEGEKPVPLVIKNALATVIKGVNRLPCAENEALTSQGNMEPIEDFPFFLTRMIYALFATLGVLHLIIISTMLSMMTQYRANFSHCAEHSMPCRTIGILHPHSKIASLITMRHFCRTILRSTYIVRDRISQHPCKDSQFLCGLPKKNINYKFIDTAAKTTLSLEAHQ</sequence>
<protein>
    <submittedName>
        <fullName evidence="2">Uncharacterized protein</fullName>
    </submittedName>
</protein>
<organism evidence="2 3">
    <name type="scientific">Taxus chinensis</name>
    <name type="common">Chinese yew</name>
    <name type="synonym">Taxus wallichiana var. chinensis</name>
    <dbReference type="NCBI Taxonomy" id="29808"/>
    <lineage>
        <taxon>Eukaryota</taxon>
        <taxon>Viridiplantae</taxon>
        <taxon>Streptophyta</taxon>
        <taxon>Embryophyta</taxon>
        <taxon>Tracheophyta</taxon>
        <taxon>Spermatophyta</taxon>
        <taxon>Pinopsida</taxon>
        <taxon>Pinidae</taxon>
        <taxon>Conifers II</taxon>
        <taxon>Cupressales</taxon>
        <taxon>Taxaceae</taxon>
        <taxon>Taxus</taxon>
    </lineage>
</organism>
<evidence type="ECO:0000313" key="2">
    <source>
        <dbReference type="EMBL" id="KAH9288163.1"/>
    </source>
</evidence>
<dbReference type="EMBL" id="JAHRHJ020003813">
    <property type="protein sequence ID" value="KAH9288163.1"/>
    <property type="molecule type" value="Genomic_DNA"/>
</dbReference>
<keyword evidence="1" id="KW-0472">Membrane</keyword>
<evidence type="ECO:0000256" key="1">
    <source>
        <dbReference type="SAM" id="Phobius"/>
    </source>
</evidence>